<protein>
    <submittedName>
        <fullName evidence="1">Uncharacterized protein</fullName>
    </submittedName>
</protein>
<evidence type="ECO:0000313" key="3">
    <source>
        <dbReference type="Proteomes" id="UP000095651"/>
    </source>
</evidence>
<dbReference type="EMBL" id="QSSQ01000008">
    <property type="protein sequence ID" value="RGM04905.1"/>
    <property type="molecule type" value="Genomic_DNA"/>
</dbReference>
<dbReference type="AlphaFoldDB" id="A0A174BSC6"/>
<dbReference type="Proteomes" id="UP000095651">
    <property type="component" value="Unassembled WGS sequence"/>
</dbReference>
<evidence type="ECO:0000313" key="2">
    <source>
        <dbReference type="EMBL" id="RGM04905.1"/>
    </source>
</evidence>
<accession>A0A174BSC6</accession>
<reference evidence="2 4" key="2">
    <citation type="submission" date="2018-08" db="EMBL/GenBank/DDBJ databases">
        <title>A genome reference for cultivated species of the human gut microbiota.</title>
        <authorList>
            <person name="Zou Y."/>
            <person name="Xue W."/>
            <person name="Luo G."/>
        </authorList>
    </citation>
    <scope>NUCLEOTIDE SEQUENCE [LARGE SCALE GENOMIC DNA]</scope>
    <source>
        <strain evidence="2 4">TF05-11AC</strain>
    </source>
</reference>
<dbReference type="RefSeq" id="WP_002602364.1">
    <property type="nucleotide sequence ID" value="NZ_CABIXC010000003.1"/>
</dbReference>
<name>A0A174BSC6_9FIRM</name>
<dbReference type="Proteomes" id="UP000261257">
    <property type="component" value="Unassembled WGS sequence"/>
</dbReference>
<sequence>MRTKRYTVVIAGLIPEIVTQNILVKIWGKAAKKVYASTGIYVNAWLSESYFLCGDKRGPDLDGLTANFIIIWNPVEVESYEKFHEAFTQVVNGVRDILGNPYVWITIDDIEFYYFVKC</sequence>
<reference evidence="1 3" key="1">
    <citation type="submission" date="2015-09" db="EMBL/GenBank/DDBJ databases">
        <authorList>
            <consortium name="Pathogen Informatics"/>
        </authorList>
    </citation>
    <scope>NUCLEOTIDE SEQUENCE [LARGE SCALE GENOMIC DNA]</scope>
    <source>
        <strain evidence="1 3">2789STDY5608850</strain>
    </source>
</reference>
<gene>
    <name evidence="2" type="ORF">DXC39_11345</name>
    <name evidence="1" type="ORF">ERS852407_01714</name>
</gene>
<proteinExistence type="predicted"/>
<dbReference type="EMBL" id="CYZE01000003">
    <property type="protein sequence ID" value="CUO04011.1"/>
    <property type="molecule type" value="Genomic_DNA"/>
</dbReference>
<organism evidence="1 3">
    <name type="scientific">Hungatella hathewayi</name>
    <dbReference type="NCBI Taxonomy" id="154046"/>
    <lineage>
        <taxon>Bacteria</taxon>
        <taxon>Bacillati</taxon>
        <taxon>Bacillota</taxon>
        <taxon>Clostridia</taxon>
        <taxon>Lachnospirales</taxon>
        <taxon>Lachnospiraceae</taxon>
        <taxon>Hungatella</taxon>
    </lineage>
</organism>
<evidence type="ECO:0000313" key="4">
    <source>
        <dbReference type="Proteomes" id="UP000261257"/>
    </source>
</evidence>
<evidence type="ECO:0000313" key="1">
    <source>
        <dbReference type="EMBL" id="CUO04011.1"/>
    </source>
</evidence>